<name>A0A0A2GB88_9PORP</name>
<sequence>MKANNKQKQTEEEKSYKERWENVRKKLKGRKYYDIIYQYDKETWGEGINIFQERLDNYFFNSIEKIIIEGQSKGEGFAVVTLECAVIEMFSAFQKGLIFIPKNSTTPIPPKYTYGSDPNNPQHNGSKDMFLNFLYNASIFEGIFWKKNATKKIKDLPFSASDFYKNVRCGLMHEARTKDIWTINVKSKCSCDFEGKKKKLQEYKSLLTKKDKNNEWEKNFDNLRNTIYKDILFLEKNSSVPQIKVYRDYLFLALLLYLIEYSNKLQKGKEKGLRRKFARCMDHLFDFTPEDGGEWWK</sequence>
<accession>A0A0A2GB88</accession>
<reference evidence="1 2" key="1">
    <citation type="submission" date="2014-08" db="EMBL/GenBank/DDBJ databases">
        <title>Porphyromonas gingivicanis strain:COT-022_OH1391 Genome sequencing.</title>
        <authorList>
            <person name="Wallis C."/>
            <person name="Deusch O."/>
            <person name="O'Flynn C."/>
            <person name="Davis I."/>
            <person name="Jospin G."/>
            <person name="Darling A.E."/>
            <person name="Coil D.A."/>
            <person name="Alexiev A."/>
            <person name="Horsfall A."/>
            <person name="Kirkwood N."/>
            <person name="Harris S."/>
            <person name="Eisen J.A."/>
        </authorList>
    </citation>
    <scope>NUCLEOTIDE SEQUENCE [LARGE SCALE GENOMIC DNA]</scope>
    <source>
        <strain evidence="2">COT-022 OH1391</strain>
    </source>
</reference>
<keyword evidence="2" id="KW-1185">Reference proteome</keyword>
<organism evidence="1 2">
    <name type="scientific">Porphyromonas gingivicanis</name>
    <dbReference type="NCBI Taxonomy" id="266762"/>
    <lineage>
        <taxon>Bacteria</taxon>
        <taxon>Pseudomonadati</taxon>
        <taxon>Bacteroidota</taxon>
        <taxon>Bacteroidia</taxon>
        <taxon>Bacteroidales</taxon>
        <taxon>Porphyromonadaceae</taxon>
        <taxon>Porphyromonas</taxon>
    </lineage>
</organism>
<dbReference type="eggNOG" id="ENOG5033DKH">
    <property type="taxonomic scope" value="Bacteria"/>
</dbReference>
<dbReference type="AlphaFoldDB" id="A0A0A2GB88"/>
<evidence type="ECO:0000313" key="2">
    <source>
        <dbReference type="Proteomes" id="UP000030134"/>
    </source>
</evidence>
<proteinExistence type="predicted"/>
<evidence type="ECO:0000313" key="1">
    <source>
        <dbReference type="EMBL" id="KGN97714.1"/>
    </source>
</evidence>
<protein>
    <submittedName>
        <fullName evidence="1">Uncharacterized protein</fullName>
    </submittedName>
</protein>
<dbReference type="Proteomes" id="UP000030134">
    <property type="component" value="Unassembled WGS sequence"/>
</dbReference>
<comment type="caution">
    <text evidence="1">The sequence shown here is derived from an EMBL/GenBank/DDBJ whole genome shotgun (WGS) entry which is preliminary data.</text>
</comment>
<gene>
    <name evidence="1" type="ORF">HQ36_05430</name>
</gene>
<dbReference type="OrthoDB" id="8367156at2"/>
<dbReference type="EMBL" id="JQZW01000009">
    <property type="protein sequence ID" value="KGN97714.1"/>
    <property type="molecule type" value="Genomic_DNA"/>
</dbReference>
<dbReference type="RefSeq" id="WP_036884221.1">
    <property type="nucleotide sequence ID" value="NZ_JQZW01000009.1"/>
</dbReference>